<dbReference type="SFLD" id="SFLDG01129">
    <property type="entry name" value="C1.5:_HAD__Beta-PGM__Phosphata"/>
    <property type="match status" value="1"/>
</dbReference>
<dbReference type="InterPro" id="IPR023198">
    <property type="entry name" value="PGP-like_dom2"/>
</dbReference>
<dbReference type="EMBL" id="CP157484">
    <property type="protein sequence ID" value="XBO37071.1"/>
    <property type="molecule type" value="Genomic_DNA"/>
</dbReference>
<proteinExistence type="predicted"/>
<dbReference type="PANTHER" id="PTHR43434:SF24">
    <property type="entry name" value="HYDROLASE-RELATED"/>
    <property type="match status" value="1"/>
</dbReference>
<dbReference type="RefSeq" id="WP_406853894.1">
    <property type="nucleotide sequence ID" value="NZ_CP157484.1"/>
</dbReference>
<evidence type="ECO:0000313" key="1">
    <source>
        <dbReference type="EMBL" id="XBO37071.1"/>
    </source>
</evidence>
<reference evidence="1" key="1">
    <citation type="submission" date="2024-05" db="EMBL/GenBank/DDBJ databases">
        <authorList>
            <person name="Kim S."/>
            <person name="Heo J."/>
            <person name="Choi H."/>
            <person name="Choi Y."/>
            <person name="Kwon S.-W."/>
            <person name="Kim Y."/>
        </authorList>
    </citation>
    <scope>NUCLEOTIDE SEQUENCE</scope>
    <source>
        <strain evidence="1">KACC 23698</strain>
    </source>
</reference>
<keyword evidence="1" id="KW-0378">Hydrolase</keyword>
<dbReference type="AlphaFoldDB" id="A0AAU7JA62"/>
<dbReference type="SUPFAM" id="SSF56784">
    <property type="entry name" value="HAD-like"/>
    <property type="match status" value="1"/>
</dbReference>
<organism evidence="1">
    <name type="scientific">Alsobacter sp. KACC 23698</name>
    <dbReference type="NCBI Taxonomy" id="3149229"/>
    <lineage>
        <taxon>Bacteria</taxon>
        <taxon>Pseudomonadati</taxon>
        <taxon>Pseudomonadota</taxon>
        <taxon>Alphaproteobacteria</taxon>
        <taxon>Hyphomicrobiales</taxon>
        <taxon>Alsobacteraceae</taxon>
        <taxon>Alsobacter</taxon>
    </lineage>
</organism>
<dbReference type="InterPro" id="IPR023214">
    <property type="entry name" value="HAD_sf"/>
</dbReference>
<dbReference type="GO" id="GO:0008967">
    <property type="term" value="F:phosphoglycolate phosphatase activity"/>
    <property type="evidence" value="ECO:0007669"/>
    <property type="project" value="TreeGrafter"/>
</dbReference>
<sequence>MRAYLFDMDGTLVDSASTILASHASAFAALGMEPPAPATLLALVGVSLIPTYEALVGPDGPVEDLVARYRDAFRSRVSAPGHRERLFPGADAVLRRLAARPGTALGLVTGKSRRGVTRILDAEGWGPLFATVQTADDAPSKPHPAMALQALAAIGAEPGDAVVIGDTTFDVEMARAAGLRAIGVDWGHHGPDLLRAAGAERIISSFDELDP</sequence>
<dbReference type="InterPro" id="IPR006439">
    <property type="entry name" value="HAD-SF_hydro_IA"/>
</dbReference>
<dbReference type="GO" id="GO:0006281">
    <property type="term" value="P:DNA repair"/>
    <property type="evidence" value="ECO:0007669"/>
    <property type="project" value="TreeGrafter"/>
</dbReference>
<protein>
    <submittedName>
        <fullName evidence="1">HAD-IA family hydrolase</fullName>
    </submittedName>
</protein>
<dbReference type="InterPro" id="IPR036412">
    <property type="entry name" value="HAD-like_sf"/>
</dbReference>
<accession>A0AAU7JA62</accession>
<gene>
    <name evidence="1" type="ORF">ABEG18_15150</name>
</gene>
<dbReference type="NCBIfam" id="TIGR01509">
    <property type="entry name" value="HAD-SF-IA-v3"/>
    <property type="match status" value="1"/>
</dbReference>
<name>A0AAU7JA62_9HYPH</name>
<dbReference type="Pfam" id="PF13419">
    <property type="entry name" value="HAD_2"/>
    <property type="match status" value="1"/>
</dbReference>
<dbReference type="InterPro" id="IPR041492">
    <property type="entry name" value="HAD_2"/>
</dbReference>
<dbReference type="SFLD" id="SFLDS00003">
    <property type="entry name" value="Haloacid_Dehalogenase"/>
    <property type="match status" value="1"/>
</dbReference>
<dbReference type="Gene3D" id="1.10.150.240">
    <property type="entry name" value="Putative phosphatase, domain 2"/>
    <property type="match status" value="1"/>
</dbReference>
<dbReference type="GO" id="GO:0005829">
    <property type="term" value="C:cytosol"/>
    <property type="evidence" value="ECO:0007669"/>
    <property type="project" value="TreeGrafter"/>
</dbReference>
<dbReference type="NCBIfam" id="TIGR01549">
    <property type="entry name" value="HAD-SF-IA-v1"/>
    <property type="match status" value="1"/>
</dbReference>
<dbReference type="Gene3D" id="3.40.50.1000">
    <property type="entry name" value="HAD superfamily/HAD-like"/>
    <property type="match status" value="1"/>
</dbReference>
<dbReference type="PANTHER" id="PTHR43434">
    <property type="entry name" value="PHOSPHOGLYCOLATE PHOSPHATASE"/>
    <property type="match status" value="1"/>
</dbReference>
<dbReference type="InterPro" id="IPR050155">
    <property type="entry name" value="HAD-like_hydrolase_sf"/>
</dbReference>
<dbReference type="SFLD" id="SFLDG01135">
    <property type="entry name" value="C1.5.6:_HAD__Beta-PGM__Phospha"/>
    <property type="match status" value="1"/>
</dbReference>